<dbReference type="GO" id="GO:1900376">
    <property type="term" value="P:regulation of secondary metabolite biosynthetic process"/>
    <property type="evidence" value="ECO:0007669"/>
    <property type="project" value="TreeGrafter"/>
</dbReference>
<keyword evidence="7" id="KW-0804">Transcription</keyword>
<dbReference type="GO" id="GO:0003700">
    <property type="term" value="F:DNA-binding transcription factor activity"/>
    <property type="evidence" value="ECO:0007669"/>
    <property type="project" value="InterPro"/>
</dbReference>
<comment type="similarity">
    <text evidence="1">Belongs to the Fur family.</text>
</comment>
<dbReference type="GO" id="GO:0000976">
    <property type="term" value="F:transcription cis-regulatory region binding"/>
    <property type="evidence" value="ECO:0007669"/>
    <property type="project" value="TreeGrafter"/>
</dbReference>
<protein>
    <submittedName>
        <fullName evidence="10">Transcriptional repressor</fullName>
    </submittedName>
</protein>
<comment type="cofactor">
    <cofactor evidence="9">
        <name>Mn(2+)</name>
        <dbReference type="ChEBI" id="CHEBI:29035"/>
    </cofactor>
    <cofactor evidence="9">
        <name>Fe(2+)</name>
        <dbReference type="ChEBI" id="CHEBI:29033"/>
    </cofactor>
    <text evidence="9">Binds 1 Mn(2+) or Fe(2+) ion per subunit.</text>
</comment>
<feature type="binding site" evidence="8">
    <location>
        <position position="143"/>
    </location>
    <ligand>
        <name>Zn(2+)</name>
        <dbReference type="ChEBI" id="CHEBI:29105"/>
    </ligand>
</feature>
<dbReference type="CDD" id="cd07153">
    <property type="entry name" value="Fur_like"/>
    <property type="match status" value="1"/>
</dbReference>
<feature type="binding site" evidence="9">
    <location>
        <position position="135"/>
    </location>
    <ligand>
        <name>Fe cation</name>
        <dbReference type="ChEBI" id="CHEBI:24875"/>
    </ligand>
</feature>
<dbReference type="InterPro" id="IPR002481">
    <property type="entry name" value="FUR"/>
</dbReference>
<dbReference type="EMBL" id="BRLB01000014">
    <property type="protein sequence ID" value="GKX31159.1"/>
    <property type="molecule type" value="Genomic_DNA"/>
</dbReference>
<dbReference type="AlphaFoldDB" id="A0A9W6DHS6"/>
<proteinExistence type="inferred from homology"/>
<evidence type="ECO:0000313" key="10">
    <source>
        <dbReference type="EMBL" id="GKX31159.1"/>
    </source>
</evidence>
<feature type="binding site" evidence="9">
    <location>
        <position position="118"/>
    </location>
    <ligand>
        <name>Fe cation</name>
        <dbReference type="ChEBI" id="CHEBI:24875"/>
    </ligand>
</feature>
<evidence type="ECO:0000313" key="11">
    <source>
        <dbReference type="Proteomes" id="UP001144256"/>
    </source>
</evidence>
<evidence type="ECO:0000256" key="4">
    <source>
        <dbReference type="ARBA" id="ARBA00022833"/>
    </source>
</evidence>
<feature type="binding site" evidence="8">
    <location>
        <position position="103"/>
    </location>
    <ligand>
        <name>Zn(2+)</name>
        <dbReference type="ChEBI" id="CHEBI:29105"/>
    </ligand>
</feature>
<comment type="cofactor">
    <cofactor evidence="8">
        <name>Zn(2+)</name>
        <dbReference type="ChEBI" id="CHEBI:29105"/>
    </cofactor>
    <text evidence="8">Binds 1 zinc ion per subunit.</text>
</comment>
<comment type="caution">
    <text evidence="10">The sequence shown here is derived from an EMBL/GenBank/DDBJ whole genome shotgun (WGS) entry which is preliminary data.</text>
</comment>
<feature type="binding site" evidence="9">
    <location>
        <position position="97"/>
    </location>
    <ligand>
        <name>Fe cation</name>
        <dbReference type="ChEBI" id="CHEBI:24875"/>
    </ligand>
</feature>
<dbReference type="Pfam" id="PF01475">
    <property type="entry name" value="FUR"/>
    <property type="match status" value="1"/>
</dbReference>
<evidence type="ECO:0000256" key="2">
    <source>
        <dbReference type="ARBA" id="ARBA00022491"/>
    </source>
</evidence>
<dbReference type="InterPro" id="IPR036390">
    <property type="entry name" value="WH_DNA-bd_sf"/>
</dbReference>
<keyword evidence="6" id="KW-0238">DNA-binding</keyword>
<evidence type="ECO:0000256" key="5">
    <source>
        <dbReference type="ARBA" id="ARBA00023015"/>
    </source>
</evidence>
<dbReference type="SUPFAM" id="SSF46785">
    <property type="entry name" value="Winged helix' DNA-binding domain"/>
    <property type="match status" value="1"/>
</dbReference>
<accession>A0A9W6DHS6</accession>
<dbReference type="Gene3D" id="3.30.1490.190">
    <property type="match status" value="1"/>
</dbReference>
<sequence length="147" mass="17195">MSVSSEDFKKMLKEKGFKLTTQRRTVLDALQNNEGNHLTAEEIYEIVRKKCPEIGLATVYRTIQLLHELKLIDKLNLDDGFIRYEIGKFSNDNHHHHHHHLICENCGKVIEVEDDLMESIEEGFEEKYGFTVTDHKVKFYGICKNCK</sequence>
<evidence type="ECO:0000256" key="1">
    <source>
        <dbReference type="ARBA" id="ARBA00007957"/>
    </source>
</evidence>
<keyword evidence="3 8" id="KW-0479">Metal-binding</keyword>
<dbReference type="GO" id="GO:0045892">
    <property type="term" value="P:negative regulation of DNA-templated transcription"/>
    <property type="evidence" value="ECO:0007669"/>
    <property type="project" value="TreeGrafter"/>
</dbReference>
<evidence type="ECO:0000256" key="6">
    <source>
        <dbReference type="ARBA" id="ARBA00023125"/>
    </source>
</evidence>
<keyword evidence="2" id="KW-0678">Repressor</keyword>
<reference evidence="10" key="1">
    <citation type="submission" date="2022-06" db="EMBL/GenBank/DDBJ databases">
        <title>Vallitalea longa sp. nov., an anaerobic bacterium isolated from marine sediment.</title>
        <authorList>
            <person name="Hirano S."/>
            <person name="Terahara T."/>
            <person name="Mori K."/>
            <person name="Hamada M."/>
            <person name="Matsumoto R."/>
            <person name="Kobayashi T."/>
        </authorList>
    </citation>
    <scope>NUCLEOTIDE SEQUENCE</scope>
    <source>
        <strain evidence="10">SH18-1</strain>
    </source>
</reference>
<feature type="binding site" evidence="8">
    <location>
        <position position="106"/>
    </location>
    <ligand>
        <name>Zn(2+)</name>
        <dbReference type="ChEBI" id="CHEBI:29105"/>
    </ligand>
</feature>
<evidence type="ECO:0000256" key="7">
    <source>
        <dbReference type="ARBA" id="ARBA00023163"/>
    </source>
</evidence>
<dbReference type="GO" id="GO:0008270">
    <property type="term" value="F:zinc ion binding"/>
    <property type="evidence" value="ECO:0007669"/>
    <property type="project" value="TreeGrafter"/>
</dbReference>
<evidence type="ECO:0000256" key="3">
    <source>
        <dbReference type="ARBA" id="ARBA00022723"/>
    </source>
</evidence>
<dbReference type="InterPro" id="IPR043135">
    <property type="entry name" value="Fur_C"/>
</dbReference>
<dbReference type="Proteomes" id="UP001144256">
    <property type="component" value="Unassembled WGS sequence"/>
</dbReference>
<keyword evidence="5" id="KW-0805">Transcription regulation</keyword>
<keyword evidence="4 8" id="KW-0862">Zinc</keyword>
<dbReference type="PANTHER" id="PTHR33202:SF7">
    <property type="entry name" value="FERRIC UPTAKE REGULATION PROTEIN"/>
    <property type="match status" value="1"/>
</dbReference>
<organism evidence="10 11">
    <name type="scientific">Vallitalea longa</name>
    <dbReference type="NCBI Taxonomy" id="2936439"/>
    <lineage>
        <taxon>Bacteria</taxon>
        <taxon>Bacillati</taxon>
        <taxon>Bacillota</taxon>
        <taxon>Clostridia</taxon>
        <taxon>Lachnospirales</taxon>
        <taxon>Vallitaleaceae</taxon>
        <taxon>Vallitalea</taxon>
    </lineage>
</organism>
<dbReference type="FunFam" id="1.10.10.10:FF:000051">
    <property type="entry name" value="Fur family transcriptional regulator"/>
    <property type="match status" value="1"/>
</dbReference>
<dbReference type="Gene3D" id="1.10.10.10">
    <property type="entry name" value="Winged helix-like DNA-binding domain superfamily/Winged helix DNA-binding domain"/>
    <property type="match status" value="1"/>
</dbReference>
<dbReference type="InterPro" id="IPR036388">
    <property type="entry name" value="WH-like_DNA-bd_sf"/>
</dbReference>
<name>A0A9W6DHS6_9FIRM</name>
<keyword evidence="9" id="KW-0408">Iron</keyword>
<keyword evidence="11" id="KW-1185">Reference proteome</keyword>
<evidence type="ECO:0000256" key="8">
    <source>
        <dbReference type="PIRSR" id="PIRSR602481-1"/>
    </source>
</evidence>
<dbReference type="PANTHER" id="PTHR33202">
    <property type="entry name" value="ZINC UPTAKE REGULATION PROTEIN"/>
    <property type="match status" value="1"/>
</dbReference>
<evidence type="ECO:0000256" key="9">
    <source>
        <dbReference type="PIRSR" id="PIRSR602481-2"/>
    </source>
</evidence>
<gene>
    <name evidence="10" type="primary">fur</name>
    <name evidence="10" type="ORF">SH1V18_36390</name>
</gene>
<feature type="binding site" evidence="8">
    <location>
        <position position="146"/>
    </location>
    <ligand>
        <name>Zn(2+)</name>
        <dbReference type="ChEBI" id="CHEBI:29105"/>
    </ligand>
</feature>
<dbReference type="RefSeq" id="WP_281817927.1">
    <property type="nucleotide sequence ID" value="NZ_BRLB01000014.1"/>
</dbReference>